<organism evidence="1 2">
    <name type="scientific">Acidithiobacillus thiooxidans</name>
    <name type="common">Thiobacillus thiooxidans</name>
    <dbReference type="NCBI Taxonomy" id="930"/>
    <lineage>
        <taxon>Bacteria</taxon>
        <taxon>Pseudomonadati</taxon>
        <taxon>Pseudomonadota</taxon>
        <taxon>Acidithiobacillia</taxon>
        <taxon>Acidithiobacillales</taxon>
        <taxon>Acidithiobacillaceae</taxon>
        <taxon>Acidithiobacillus</taxon>
    </lineage>
</organism>
<evidence type="ECO:0000313" key="1">
    <source>
        <dbReference type="EMBL" id="OCX70012.1"/>
    </source>
</evidence>
<comment type="caution">
    <text evidence="1">The sequence shown here is derived from an EMBL/GenBank/DDBJ whole genome shotgun (WGS) entry which is preliminary data.</text>
</comment>
<dbReference type="EMBL" id="LWSA01000214">
    <property type="protein sequence ID" value="OCX70012.1"/>
    <property type="molecule type" value="Genomic_DNA"/>
</dbReference>
<name>A0A1C2J526_ACITH</name>
<dbReference type="AlphaFoldDB" id="A0A1C2J526"/>
<evidence type="ECO:0000313" key="2">
    <source>
        <dbReference type="Proteomes" id="UP000094893"/>
    </source>
</evidence>
<proteinExistence type="predicted"/>
<dbReference type="RefSeq" id="WP_024892449.1">
    <property type="nucleotide sequence ID" value="NZ_LWRZ01000217.1"/>
</dbReference>
<reference evidence="1 2" key="1">
    <citation type="journal article" date="2016" name="Int. J. Mol. Sci.">
        <title>Comparative genomics of the extreme acidophile Acidithiobacillus thiooxidans reveals intraspecific divergence and niche adaptation.</title>
        <authorList>
            <person name="Zhang X."/>
            <person name="Feng X."/>
            <person name="Tao J."/>
            <person name="Ma L."/>
            <person name="Xiao Y."/>
            <person name="Liang Y."/>
            <person name="Liu X."/>
            <person name="Yin H."/>
        </authorList>
    </citation>
    <scope>NUCLEOTIDE SEQUENCE [LARGE SCALE GENOMIC DNA]</scope>
    <source>
        <strain evidence="1 2">A02</strain>
    </source>
</reference>
<protein>
    <submittedName>
        <fullName evidence="1">Uncharacterized protein</fullName>
    </submittedName>
</protein>
<dbReference type="Proteomes" id="UP000094893">
    <property type="component" value="Unassembled WGS sequence"/>
</dbReference>
<sequence length="268" mass="30044">MALELLSEGALIPGHSASRPAYLVDTLIPDIARDSSVPVQTSTFKERLFNGWELMVRPEAIYQGWIHQQQWLNVLVPNHGDSLWSAQLVETGPRATLELRTTGSIHRSHQEGDVLLAMGQSGKFKMGLEGVITQVKDQGWQLRPLWLFREQFRRSHRLALNPAPAVGVLPFHKKPGQTVQKMYLENISKGGALIRSDLEPARDLLVTLPVGPGEPALIARGSTRHVQPFSGGFRFGIQWDAATQKFDRYQKWVDQQEILQKMQGVTSV</sequence>
<accession>A0A1C2J526</accession>
<gene>
    <name evidence="1" type="ORF">A6P07_15545</name>
</gene>